<gene>
    <name evidence="1" type="ORF">S03H2_15385</name>
</gene>
<name>X1EKK9_9ZZZZ</name>
<sequence>AKLTTPEKSLANYPDFRLASIVTRSVRNLSLEVYHQPKIDSYAHGIIEGNITDATAKKLTNYARLVI</sequence>
<accession>X1EKK9</accession>
<comment type="caution">
    <text evidence="1">The sequence shown here is derived from an EMBL/GenBank/DDBJ whole genome shotgun (WGS) entry which is preliminary data.</text>
</comment>
<reference evidence="1" key="1">
    <citation type="journal article" date="2014" name="Front. Microbiol.">
        <title>High frequency of phylogenetically diverse reductive dehalogenase-homologous genes in deep subseafloor sedimentary metagenomes.</title>
        <authorList>
            <person name="Kawai M."/>
            <person name="Futagami T."/>
            <person name="Toyoda A."/>
            <person name="Takaki Y."/>
            <person name="Nishi S."/>
            <person name="Hori S."/>
            <person name="Arai W."/>
            <person name="Tsubouchi T."/>
            <person name="Morono Y."/>
            <person name="Uchiyama I."/>
            <person name="Ito T."/>
            <person name="Fujiyama A."/>
            <person name="Inagaki F."/>
            <person name="Takami H."/>
        </authorList>
    </citation>
    <scope>NUCLEOTIDE SEQUENCE</scope>
    <source>
        <strain evidence="1">Expedition CK06-06</strain>
    </source>
</reference>
<protein>
    <submittedName>
        <fullName evidence="1">Uncharacterized protein</fullName>
    </submittedName>
</protein>
<dbReference type="AlphaFoldDB" id="X1EKK9"/>
<organism evidence="1">
    <name type="scientific">marine sediment metagenome</name>
    <dbReference type="NCBI Taxonomy" id="412755"/>
    <lineage>
        <taxon>unclassified sequences</taxon>
        <taxon>metagenomes</taxon>
        <taxon>ecological metagenomes</taxon>
    </lineage>
</organism>
<feature type="non-terminal residue" evidence="1">
    <location>
        <position position="1"/>
    </location>
</feature>
<evidence type="ECO:0000313" key="1">
    <source>
        <dbReference type="EMBL" id="GAH33112.1"/>
    </source>
</evidence>
<proteinExistence type="predicted"/>
<dbReference type="EMBL" id="BARU01007820">
    <property type="protein sequence ID" value="GAH33112.1"/>
    <property type="molecule type" value="Genomic_DNA"/>
</dbReference>